<protein>
    <submittedName>
        <fullName evidence="4">CBS domain-containing protein</fullName>
    </submittedName>
</protein>
<reference evidence="5" key="1">
    <citation type="submission" date="2017-02" db="EMBL/GenBank/DDBJ databases">
        <authorList>
            <person name="Varghese N."/>
            <person name="Submissions S."/>
        </authorList>
    </citation>
    <scope>NUCLEOTIDE SEQUENCE [LARGE SCALE GENOMIC DNA]</scope>
    <source>
        <strain evidence="5">ATCC 27094</strain>
    </source>
</reference>
<organism evidence="4 5">
    <name type="scientific">Enhydrobacter aerosaccus</name>
    <dbReference type="NCBI Taxonomy" id="225324"/>
    <lineage>
        <taxon>Bacteria</taxon>
        <taxon>Pseudomonadati</taxon>
        <taxon>Pseudomonadota</taxon>
        <taxon>Alphaproteobacteria</taxon>
        <taxon>Hyphomicrobiales</taxon>
        <taxon>Enhydrobacter</taxon>
    </lineage>
</organism>
<evidence type="ECO:0000256" key="1">
    <source>
        <dbReference type="ARBA" id="ARBA00023122"/>
    </source>
</evidence>
<dbReference type="Gene3D" id="3.10.580.10">
    <property type="entry name" value="CBS-domain"/>
    <property type="match status" value="1"/>
</dbReference>
<accession>A0A1T4SPK0</accession>
<dbReference type="EMBL" id="FUWJ01000009">
    <property type="protein sequence ID" value="SKA30135.1"/>
    <property type="molecule type" value="Genomic_DNA"/>
</dbReference>
<dbReference type="PANTHER" id="PTHR43080">
    <property type="entry name" value="CBS DOMAIN-CONTAINING PROTEIN CBSX3, MITOCHONDRIAL"/>
    <property type="match status" value="1"/>
</dbReference>
<feature type="domain" description="CBS" evidence="3">
    <location>
        <begin position="9"/>
        <end position="66"/>
    </location>
</feature>
<evidence type="ECO:0000259" key="3">
    <source>
        <dbReference type="PROSITE" id="PS51371"/>
    </source>
</evidence>
<dbReference type="InterPro" id="IPR000644">
    <property type="entry name" value="CBS_dom"/>
</dbReference>
<dbReference type="Proteomes" id="UP000190092">
    <property type="component" value="Unassembled WGS sequence"/>
</dbReference>
<proteinExistence type="predicted"/>
<dbReference type="PANTHER" id="PTHR43080:SF2">
    <property type="entry name" value="CBS DOMAIN-CONTAINING PROTEIN"/>
    <property type="match status" value="1"/>
</dbReference>
<dbReference type="STRING" id="225324.SAMN02745126_04891"/>
<dbReference type="SUPFAM" id="SSF54631">
    <property type="entry name" value="CBS-domain pair"/>
    <property type="match status" value="1"/>
</dbReference>
<evidence type="ECO:0000256" key="2">
    <source>
        <dbReference type="PROSITE-ProRule" id="PRU00703"/>
    </source>
</evidence>
<dbReference type="PROSITE" id="PS51371">
    <property type="entry name" value="CBS"/>
    <property type="match status" value="2"/>
</dbReference>
<keyword evidence="5" id="KW-1185">Reference proteome</keyword>
<name>A0A1T4SPK0_9HYPH</name>
<evidence type="ECO:0000313" key="5">
    <source>
        <dbReference type="Proteomes" id="UP000190092"/>
    </source>
</evidence>
<dbReference type="Pfam" id="PF00571">
    <property type="entry name" value="CBS"/>
    <property type="match status" value="2"/>
</dbReference>
<dbReference type="AlphaFoldDB" id="A0A1T4SPK0"/>
<dbReference type="RefSeq" id="WP_085936648.1">
    <property type="nucleotide sequence ID" value="NZ_FUWJ01000009.1"/>
</dbReference>
<feature type="domain" description="CBS" evidence="3">
    <location>
        <begin position="75"/>
        <end position="130"/>
    </location>
</feature>
<dbReference type="InterPro" id="IPR046342">
    <property type="entry name" value="CBS_dom_sf"/>
</dbReference>
<dbReference type="OrthoDB" id="9807125at2"/>
<gene>
    <name evidence="4" type="ORF">SAMN02745126_04891</name>
</gene>
<keyword evidence="1 2" id="KW-0129">CBS domain</keyword>
<dbReference type="InterPro" id="IPR051257">
    <property type="entry name" value="Diverse_CBS-Domain"/>
</dbReference>
<sequence>MRKLSDVILEQRPLILRGNASVADAARQMRDRSAGSVVVVDDAGRLSGIFTGRDAVARVLAEGRDPTATKLSDVMTPAPATMSPDQTAVDALRLMWDGGFRHLPLVKDGKILGVVSRGDFKGLEVDRHEEERELWEHMR</sequence>
<evidence type="ECO:0000313" key="4">
    <source>
        <dbReference type="EMBL" id="SKA30135.1"/>
    </source>
</evidence>
<dbReference type="SMART" id="SM00116">
    <property type="entry name" value="CBS"/>
    <property type="match status" value="2"/>
</dbReference>